<evidence type="ECO:0000256" key="19">
    <source>
        <dbReference type="HAMAP-Rule" id="MF_00719"/>
    </source>
</evidence>
<dbReference type="HAMAP" id="MF_00719">
    <property type="entry name" value="CobS"/>
    <property type="match status" value="1"/>
</dbReference>
<dbReference type="UniPathway" id="UPA00148">
    <property type="reaction ID" value="UER00238"/>
</dbReference>
<evidence type="ECO:0000256" key="14">
    <source>
        <dbReference type="ARBA" id="ARBA00025228"/>
    </source>
</evidence>
<evidence type="ECO:0000256" key="9">
    <source>
        <dbReference type="ARBA" id="ARBA00022679"/>
    </source>
</evidence>
<keyword evidence="10 19" id="KW-0812">Transmembrane</keyword>
<evidence type="ECO:0000256" key="6">
    <source>
        <dbReference type="ARBA" id="ARBA00015850"/>
    </source>
</evidence>
<comment type="similarity">
    <text evidence="4 19">Belongs to the CobS family.</text>
</comment>
<evidence type="ECO:0000256" key="13">
    <source>
        <dbReference type="ARBA" id="ARBA00023136"/>
    </source>
</evidence>
<comment type="pathway">
    <text evidence="3 19">Cofactor biosynthesis; adenosylcobalamin biosynthesis; adenosylcobalamin from cob(II)yrinate a,c-diamide: step 7/7.</text>
</comment>
<dbReference type="Proteomes" id="UP000007844">
    <property type="component" value="Chromosome"/>
</dbReference>
<dbReference type="KEGG" id="daf:Desaf_1067"/>
<dbReference type="eggNOG" id="COG0368">
    <property type="taxonomic scope" value="Bacteria"/>
</dbReference>
<dbReference type="RefSeq" id="WP_014259223.1">
    <property type="nucleotide sequence ID" value="NC_016629.1"/>
</dbReference>
<comment type="catalytic activity">
    <reaction evidence="18 19">
        <text>alpha-ribazole 5'-phosphate + adenosylcob(III)inamide-GDP = adenosylcob(III)alamin 5'-phosphate + GMP + H(+)</text>
        <dbReference type="Rhea" id="RHEA:23560"/>
        <dbReference type="ChEBI" id="CHEBI:15378"/>
        <dbReference type="ChEBI" id="CHEBI:57918"/>
        <dbReference type="ChEBI" id="CHEBI:58115"/>
        <dbReference type="ChEBI" id="CHEBI:60487"/>
        <dbReference type="ChEBI" id="CHEBI:60493"/>
        <dbReference type="EC" id="2.7.8.26"/>
    </reaction>
</comment>
<dbReference type="GO" id="GO:0005886">
    <property type="term" value="C:plasma membrane"/>
    <property type="evidence" value="ECO:0007669"/>
    <property type="project" value="UniProtKB-SubCell"/>
</dbReference>
<feature type="transmembrane region" description="Helical" evidence="19">
    <location>
        <begin position="132"/>
        <end position="153"/>
    </location>
</feature>
<dbReference type="EMBL" id="CP003221">
    <property type="protein sequence ID" value="EGJ49410.1"/>
    <property type="molecule type" value="Genomic_DNA"/>
</dbReference>
<dbReference type="EC" id="2.7.8.26" evidence="5 19"/>
<name>F3YX22_DESAF</name>
<dbReference type="GO" id="GO:0051073">
    <property type="term" value="F:adenosylcobinamide-GDP ribazoletransferase activity"/>
    <property type="evidence" value="ECO:0007669"/>
    <property type="project" value="UniProtKB-UniRule"/>
</dbReference>
<feature type="transmembrane region" description="Helical" evidence="19">
    <location>
        <begin position="174"/>
        <end position="202"/>
    </location>
</feature>
<accession>F3YX22</accession>
<keyword evidence="21" id="KW-1185">Reference proteome</keyword>
<evidence type="ECO:0000256" key="16">
    <source>
        <dbReference type="ARBA" id="ARBA00032853"/>
    </source>
</evidence>
<evidence type="ECO:0000256" key="11">
    <source>
        <dbReference type="ARBA" id="ARBA00022842"/>
    </source>
</evidence>
<evidence type="ECO:0000256" key="18">
    <source>
        <dbReference type="ARBA" id="ARBA00049504"/>
    </source>
</evidence>
<proteinExistence type="inferred from homology"/>
<evidence type="ECO:0000256" key="2">
    <source>
        <dbReference type="ARBA" id="ARBA00004651"/>
    </source>
</evidence>
<comment type="function">
    <text evidence="14 19">Joins adenosylcobinamide-GDP and alpha-ribazole to generate adenosylcobalamin (Ado-cobalamin). Also synthesizes adenosylcobalamin 5'-phosphate from adenosylcobinamide-GDP and alpha-ribazole 5'-phosphate.</text>
</comment>
<organism evidence="20 21">
    <name type="scientific">Desulfocurvibacter africanus subsp. africanus str. Walvis Bay</name>
    <dbReference type="NCBI Taxonomy" id="690850"/>
    <lineage>
        <taxon>Bacteria</taxon>
        <taxon>Pseudomonadati</taxon>
        <taxon>Thermodesulfobacteriota</taxon>
        <taxon>Desulfovibrionia</taxon>
        <taxon>Desulfovibrionales</taxon>
        <taxon>Desulfovibrionaceae</taxon>
        <taxon>Desulfocurvibacter</taxon>
    </lineage>
</organism>
<keyword evidence="12 19" id="KW-1133">Transmembrane helix</keyword>
<protein>
    <recommendedName>
        <fullName evidence="6 19">Adenosylcobinamide-GDP ribazoletransferase</fullName>
        <ecNumber evidence="5 19">2.7.8.26</ecNumber>
    </recommendedName>
    <alternativeName>
        <fullName evidence="16 19">Cobalamin synthase</fullName>
    </alternativeName>
    <alternativeName>
        <fullName evidence="15 19">Cobalamin-5'-phosphate synthase</fullName>
    </alternativeName>
</protein>
<sequence>MRGFFTALAFLTRLVPARLGKPEDLAAAMAWLPAVGLVLGGLLVVPLALGLFSATPWVQAWLLVIANLWATRGLHLDGLADVADGWGSGADGQRFWEIVKDSRLGAFGAMGLLLTLTGQIVLLHELLARQSFAAAAFIFVAGRLAAVLLAMSARELPRPGLGQLFVAGATPRGVLLAVGMTLVPGLILVSPLTLLAMLATALVPSVALRGLARRQSGLNGDFLGAAIVLGETAACLGWLLVN</sequence>
<keyword evidence="9 19" id="KW-0808">Transferase</keyword>
<evidence type="ECO:0000256" key="1">
    <source>
        <dbReference type="ARBA" id="ARBA00001946"/>
    </source>
</evidence>
<dbReference type="GO" id="GO:0008818">
    <property type="term" value="F:cobalamin 5'-phosphate synthase activity"/>
    <property type="evidence" value="ECO:0007669"/>
    <property type="project" value="UniProtKB-UniRule"/>
</dbReference>
<evidence type="ECO:0000256" key="7">
    <source>
        <dbReference type="ARBA" id="ARBA00022475"/>
    </source>
</evidence>
<feature type="transmembrane region" description="Helical" evidence="19">
    <location>
        <begin position="104"/>
        <end position="126"/>
    </location>
</feature>
<comment type="cofactor">
    <cofactor evidence="1 19">
        <name>Mg(2+)</name>
        <dbReference type="ChEBI" id="CHEBI:18420"/>
    </cofactor>
</comment>
<dbReference type="HOGENOM" id="CLU_057426_1_2_7"/>
<evidence type="ECO:0000256" key="15">
    <source>
        <dbReference type="ARBA" id="ARBA00032605"/>
    </source>
</evidence>
<evidence type="ECO:0000313" key="20">
    <source>
        <dbReference type="EMBL" id="EGJ49410.1"/>
    </source>
</evidence>
<reference evidence="20 21" key="1">
    <citation type="journal article" date="2011" name="J. Bacteriol.">
        <title>Genome sequence of the mercury-methylating and pleomorphic Desulfovibrio africanus Strain Walvis Bay.</title>
        <authorList>
            <person name="Brown S.D."/>
            <person name="Wall J.D."/>
            <person name="Kucken A.M."/>
            <person name="Gilmour C.C."/>
            <person name="Podar M."/>
            <person name="Brandt C.C."/>
            <person name="Teshima H."/>
            <person name="Detter J.C."/>
            <person name="Han C.S."/>
            <person name="Land M.L."/>
            <person name="Lucas S."/>
            <person name="Han J."/>
            <person name="Pennacchio L."/>
            <person name="Nolan M."/>
            <person name="Pitluck S."/>
            <person name="Woyke T."/>
            <person name="Goodwin L."/>
            <person name="Palumbo A.V."/>
            <person name="Elias D.A."/>
        </authorList>
    </citation>
    <scope>NUCLEOTIDE SEQUENCE [LARGE SCALE GENOMIC DNA]</scope>
    <source>
        <strain evidence="20 21">Walvis Bay</strain>
    </source>
</reference>
<evidence type="ECO:0000256" key="12">
    <source>
        <dbReference type="ARBA" id="ARBA00022989"/>
    </source>
</evidence>
<evidence type="ECO:0000256" key="3">
    <source>
        <dbReference type="ARBA" id="ARBA00004663"/>
    </source>
</evidence>
<dbReference type="PANTHER" id="PTHR34148:SF1">
    <property type="entry name" value="ADENOSYLCOBINAMIDE-GDP RIBAZOLETRANSFERASE"/>
    <property type="match status" value="1"/>
</dbReference>
<keyword evidence="13 19" id="KW-0472">Membrane</keyword>
<evidence type="ECO:0000256" key="17">
    <source>
        <dbReference type="ARBA" id="ARBA00048623"/>
    </source>
</evidence>
<evidence type="ECO:0000256" key="8">
    <source>
        <dbReference type="ARBA" id="ARBA00022573"/>
    </source>
</evidence>
<comment type="subcellular location">
    <subcellularLocation>
        <location evidence="2 19">Cell membrane</location>
        <topology evidence="2 19">Multi-pass membrane protein</topology>
    </subcellularLocation>
</comment>
<evidence type="ECO:0000313" key="21">
    <source>
        <dbReference type="Proteomes" id="UP000007844"/>
    </source>
</evidence>
<dbReference type="InterPro" id="IPR003805">
    <property type="entry name" value="CobS"/>
</dbReference>
<dbReference type="STRING" id="690850.Desaf_1067"/>
<evidence type="ECO:0000256" key="5">
    <source>
        <dbReference type="ARBA" id="ARBA00013200"/>
    </source>
</evidence>
<dbReference type="AlphaFoldDB" id="F3YX22"/>
<evidence type="ECO:0000256" key="10">
    <source>
        <dbReference type="ARBA" id="ARBA00022692"/>
    </source>
</evidence>
<feature type="transmembrane region" description="Helical" evidence="19">
    <location>
        <begin position="222"/>
        <end position="241"/>
    </location>
</feature>
<gene>
    <name evidence="19" type="primary">cobS</name>
    <name evidence="20" type="ORF">Desaf_1067</name>
</gene>
<keyword evidence="11 19" id="KW-0460">Magnesium</keyword>
<dbReference type="GO" id="GO:0009236">
    <property type="term" value="P:cobalamin biosynthetic process"/>
    <property type="evidence" value="ECO:0007669"/>
    <property type="project" value="UniProtKB-UniRule"/>
</dbReference>
<comment type="catalytic activity">
    <reaction evidence="17 19">
        <text>alpha-ribazole + adenosylcob(III)inamide-GDP = adenosylcob(III)alamin + GMP + H(+)</text>
        <dbReference type="Rhea" id="RHEA:16049"/>
        <dbReference type="ChEBI" id="CHEBI:10329"/>
        <dbReference type="ChEBI" id="CHEBI:15378"/>
        <dbReference type="ChEBI" id="CHEBI:18408"/>
        <dbReference type="ChEBI" id="CHEBI:58115"/>
        <dbReference type="ChEBI" id="CHEBI:60487"/>
        <dbReference type="EC" id="2.7.8.26"/>
    </reaction>
</comment>
<keyword evidence="8 19" id="KW-0169">Cobalamin biosynthesis</keyword>
<dbReference type="PANTHER" id="PTHR34148">
    <property type="entry name" value="ADENOSYLCOBINAMIDE-GDP RIBAZOLETRANSFERASE"/>
    <property type="match status" value="1"/>
</dbReference>
<feature type="transmembrane region" description="Helical" evidence="19">
    <location>
        <begin position="30"/>
        <end position="52"/>
    </location>
</feature>
<keyword evidence="7 19" id="KW-1003">Cell membrane</keyword>
<evidence type="ECO:0000256" key="4">
    <source>
        <dbReference type="ARBA" id="ARBA00010561"/>
    </source>
</evidence>
<dbReference type="Pfam" id="PF02654">
    <property type="entry name" value="CobS"/>
    <property type="match status" value="1"/>
</dbReference>